<sequence>MLLHHLIYAIATIAVCHSIQVSGSRIEPRNEVLVAITWTPSSTIGPPPTAAPTSGPPAQIYEHVDKLEFYPQNHESEASSADGQTQLDKFADFQFVLKSLSKSTPAADKQMCTTRYHHAIPAAALSPDSKQDSRASALCFWKYSVDLWNRRQKDDSPRDVSLPCDEVMGLAWRSIQAVKNGTSVLRTDLASDQQILLTSSYWSEDAKWGVDITYWDDGCLNKTAPVDRSAMKGGK</sequence>
<organism evidence="2 3">
    <name type="scientific">Orbilia brochopaga</name>
    <dbReference type="NCBI Taxonomy" id="3140254"/>
    <lineage>
        <taxon>Eukaryota</taxon>
        <taxon>Fungi</taxon>
        <taxon>Dikarya</taxon>
        <taxon>Ascomycota</taxon>
        <taxon>Pezizomycotina</taxon>
        <taxon>Orbiliomycetes</taxon>
        <taxon>Orbiliales</taxon>
        <taxon>Orbiliaceae</taxon>
        <taxon>Orbilia</taxon>
    </lineage>
</organism>
<keyword evidence="1" id="KW-0732">Signal</keyword>
<reference evidence="2 3" key="1">
    <citation type="submission" date="2019-10" db="EMBL/GenBank/DDBJ databases">
        <authorList>
            <person name="Palmer J.M."/>
        </authorList>
    </citation>
    <scope>NUCLEOTIDE SEQUENCE [LARGE SCALE GENOMIC DNA]</scope>
    <source>
        <strain evidence="2 3">TWF696</strain>
    </source>
</reference>
<dbReference type="Proteomes" id="UP001375240">
    <property type="component" value="Unassembled WGS sequence"/>
</dbReference>
<evidence type="ECO:0000313" key="3">
    <source>
        <dbReference type="Proteomes" id="UP001375240"/>
    </source>
</evidence>
<dbReference type="AlphaFoldDB" id="A0AAV9UVQ4"/>
<protein>
    <submittedName>
        <fullName evidence="2">Uncharacterized protein</fullName>
    </submittedName>
</protein>
<name>A0AAV9UVQ4_9PEZI</name>
<gene>
    <name evidence="2" type="ORF">TWF696_005831</name>
</gene>
<accession>A0AAV9UVQ4</accession>
<evidence type="ECO:0000256" key="1">
    <source>
        <dbReference type="SAM" id="SignalP"/>
    </source>
</evidence>
<comment type="caution">
    <text evidence="2">The sequence shown here is derived from an EMBL/GenBank/DDBJ whole genome shotgun (WGS) entry which is preliminary data.</text>
</comment>
<evidence type="ECO:0000313" key="2">
    <source>
        <dbReference type="EMBL" id="KAK6349547.1"/>
    </source>
</evidence>
<keyword evidence="3" id="KW-1185">Reference proteome</keyword>
<feature type="chain" id="PRO_5043552864" evidence="1">
    <location>
        <begin position="19"/>
        <end position="235"/>
    </location>
</feature>
<proteinExistence type="predicted"/>
<feature type="signal peptide" evidence="1">
    <location>
        <begin position="1"/>
        <end position="18"/>
    </location>
</feature>
<dbReference type="EMBL" id="JAVHNQ010000004">
    <property type="protein sequence ID" value="KAK6349547.1"/>
    <property type="molecule type" value="Genomic_DNA"/>
</dbReference>